<keyword evidence="1" id="KW-0812">Transmembrane</keyword>
<accession>L7E850</accession>
<gene>
    <name evidence="2" type="ORF">O53_3668</name>
</gene>
<evidence type="ECO:0000256" key="1">
    <source>
        <dbReference type="SAM" id="Phobius"/>
    </source>
</evidence>
<dbReference type="Proteomes" id="UP000010932">
    <property type="component" value="Unassembled WGS sequence"/>
</dbReference>
<dbReference type="AlphaFoldDB" id="L7E850"/>
<proteinExistence type="predicted"/>
<keyword evidence="1" id="KW-1133">Transmembrane helix</keyword>
<reference evidence="2 3" key="1">
    <citation type="journal article" date="2013" name="Genome Announc.">
        <title>Whole-Genome Sequence of Microcystis aeruginosa TAIHU98, a Nontoxic Bloom-Forming Strain Isolated from Taihu Lake, China.</title>
        <authorList>
            <person name="Yang C."/>
            <person name="Zhang W."/>
            <person name="Ren M."/>
            <person name="Song L."/>
            <person name="Li T."/>
            <person name="Zhao J."/>
        </authorList>
    </citation>
    <scope>NUCLEOTIDE SEQUENCE [LARGE SCALE GENOMIC DNA]</scope>
    <source>
        <strain evidence="2 3">TAIHU98</strain>
    </source>
</reference>
<keyword evidence="1" id="KW-0472">Membrane</keyword>
<feature type="transmembrane region" description="Helical" evidence="1">
    <location>
        <begin position="12"/>
        <end position="31"/>
    </location>
</feature>
<organism evidence="2 3">
    <name type="scientific">Microcystis aeruginosa TAIHU98</name>
    <dbReference type="NCBI Taxonomy" id="1134457"/>
    <lineage>
        <taxon>Bacteria</taxon>
        <taxon>Bacillati</taxon>
        <taxon>Cyanobacteriota</taxon>
        <taxon>Cyanophyceae</taxon>
        <taxon>Oscillatoriophycideae</taxon>
        <taxon>Chroococcales</taxon>
        <taxon>Microcystaceae</taxon>
        <taxon>Microcystis</taxon>
    </lineage>
</organism>
<dbReference type="EMBL" id="ANKQ01000002">
    <property type="protein sequence ID" value="ELP54843.1"/>
    <property type="molecule type" value="Genomic_DNA"/>
</dbReference>
<comment type="caution">
    <text evidence="2">The sequence shown here is derived from an EMBL/GenBank/DDBJ whole genome shotgun (WGS) entry which is preliminary data.</text>
</comment>
<name>L7E850_MICAE</name>
<protein>
    <submittedName>
        <fullName evidence="2">Uncharacterized protein</fullName>
    </submittedName>
</protein>
<sequence>MRCWEDSVTLIPFLPFLPFFTFFNFSLFPALRRVDFFEKIEVVLNFVKDNEK</sequence>
<evidence type="ECO:0000313" key="3">
    <source>
        <dbReference type="Proteomes" id="UP000010932"/>
    </source>
</evidence>
<evidence type="ECO:0000313" key="2">
    <source>
        <dbReference type="EMBL" id="ELP54843.1"/>
    </source>
</evidence>